<name>A0ABN9VYL2_9DINO</name>
<sequence length="111" mass="12224">RYTELCHPTLFWEDPKCPARQPGQAEEDPAVALKLAEAPMLPRAPQPAGAAVRQAPGVRQALCRAAQEARELTARWREDQDQQQGPEGQPSRAADWPGGPEHVAAPREQEQ</sequence>
<comment type="caution">
    <text evidence="2">The sequence shown here is derived from an EMBL/GenBank/DDBJ whole genome shotgun (WGS) entry which is preliminary data.</text>
</comment>
<accession>A0ABN9VYL2</accession>
<reference evidence="2" key="1">
    <citation type="submission" date="2023-10" db="EMBL/GenBank/DDBJ databases">
        <authorList>
            <person name="Chen Y."/>
            <person name="Shah S."/>
            <person name="Dougan E. K."/>
            <person name="Thang M."/>
            <person name="Chan C."/>
        </authorList>
    </citation>
    <scope>NUCLEOTIDE SEQUENCE [LARGE SCALE GENOMIC DNA]</scope>
</reference>
<dbReference type="EMBL" id="CAUYUJ010017881">
    <property type="protein sequence ID" value="CAK0878772.1"/>
    <property type="molecule type" value="Genomic_DNA"/>
</dbReference>
<proteinExistence type="predicted"/>
<gene>
    <name evidence="2" type="ORF">PCOR1329_LOCUS62412</name>
</gene>
<feature type="region of interest" description="Disordered" evidence="1">
    <location>
        <begin position="72"/>
        <end position="111"/>
    </location>
</feature>
<keyword evidence="3" id="KW-1185">Reference proteome</keyword>
<evidence type="ECO:0000313" key="2">
    <source>
        <dbReference type="EMBL" id="CAK0878772.1"/>
    </source>
</evidence>
<dbReference type="Proteomes" id="UP001189429">
    <property type="component" value="Unassembled WGS sequence"/>
</dbReference>
<protein>
    <submittedName>
        <fullName evidence="2">Uncharacterized protein</fullName>
    </submittedName>
</protein>
<evidence type="ECO:0000256" key="1">
    <source>
        <dbReference type="SAM" id="MobiDB-lite"/>
    </source>
</evidence>
<organism evidence="2 3">
    <name type="scientific">Prorocentrum cordatum</name>
    <dbReference type="NCBI Taxonomy" id="2364126"/>
    <lineage>
        <taxon>Eukaryota</taxon>
        <taxon>Sar</taxon>
        <taxon>Alveolata</taxon>
        <taxon>Dinophyceae</taxon>
        <taxon>Prorocentrales</taxon>
        <taxon>Prorocentraceae</taxon>
        <taxon>Prorocentrum</taxon>
    </lineage>
</organism>
<feature type="non-terminal residue" evidence="2">
    <location>
        <position position="1"/>
    </location>
</feature>
<feature type="non-terminal residue" evidence="2">
    <location>
        <position position="111"/>
    </location>
</feature>
<evidence type="ECO:0000313" key="3">
    <source>
        <dbReference type="Proteomes" id="UP001189429"/>
    </source>
</evidence>